<name>A0A385DQL7_9CAUD</name>
<proteinExistence type="predicted"/>
<evidence type="ECO:0000313" key="1">
    <source>
        <dbReference type="EMBL" id="AXQ61108.1"/>
    </source>
</evidence>
<dbReference type="KEGG" id="vg:64471028"/>
<gene>
    <name evidence="1" type="primary">55</name>
    <name evidence="1" type="ORF">SEA_HANK144_55</name>
</gene>
<sequence length="36" mass="4123">MSQSPIVSVEWRKTKWTPAERERLARILLGPVASKT</sequence>
<reference evidence="1 2" key="1">
    <citation type="submission" date="2018-07" db="EMBL/GenBank/DDBJ databases">
        <authorList>
            <person name="Amani N.Z."/>
            <person name="Ambroziak M.E."/>
            <person name="Biju A."/>
            <person name="Bushnell W."/>
            <person name="Calia C.N."/>
            <person name="Chen Y.J."/>
            <person name="Hill L.T."/>
            <person name="Karpinska S."/>
            <person name="Martinez K.C."/>
            <person name="Medwid J.R."/>
            <person name="Nguyen C."/>
            <person name="Oliver A."/>
            <person name="Pham J.P."/>
            <person name="Ramsey M.R."/>
            <person name="Ravi S."/>
            <person name="Sardina J.R."/>
            <person name="Senecal S.L."/>
            <person name="Sheen J."/>
            <person name="Shende N.V."/>
            <person name="Shi C.Y."/>
            <person name="Stuart L.C."/>
            <person name="Vu L."/>
            <person name="Wang L.Q."/>
            <person name="West L.J."/>
            <person name="Westgaard A.C."/>
            <person name="Liu R.B."/>
            <person name="Pierce E.C."/>
            <person name="Mohan S."/>
            <person name="Pogliano J."/>
            <person name="Delesalle V.A."/>
            <person name="Garlena R.A."/>
            <person name="Russell D.A."/>
            <person name="Pope W.H."/>
            <person name="Jacobs-Sera D."/>
            <person name="Hatfull G.F."/>
        </authorList>
    </citation>
    <scope>NUCLEOTIDE SEQUENCE [LARGE SCALE GENOMIC DNA]</scope>
</reference>
<accession>A0A385DQL7</accession>
<dbReference type="Proteomes" id="UP000264086">
    <property type="component" value="Segment"/>
</dbReference>
<dbReference type="EMBL" id="MH669004">
    <property type="protein sequence ID" value="AXQ61108.1"/>
    <property type="molecule type" value="Genomic_DNA"/>
</dbReference>
<keyword evidence="2" id="KW-1185">Reference proteome</keyword>
<dbReference type="GeneID" id="64471028"/>
<protein>
    <submittedName>
        <fullName evidence="1">Uncharacterized protein</fullName>
    </submittedName>
</protein>
<evidence type="ECO:0000313" key="2">
    <source>
        <dbReference type="Proteomes" id="UP000264086"/>
    </source>
</evidence>
<organism evidence="1 2">
    <name type="scientific">Streptomyces phage Hank144</name>
    <dbReference type="NCBI Taxonomy" id="2301573"/>
    <lineage>
        <taxon>Viruses</taxon>
        <taxon>Duplodnaviria</taxon>
        <taxon>Heunggongvirae</taxon>
        <taxon>Uroviricota</taxon>
        <taxon>Caudoviricetes</taxon>
        <taxon>Arquatrovirinae</taxon>
        <taxon>Janusvirus</taxon>
        <taxon>Janusvirus hank144</taxon>
    </lineage>
</organism>
<dbReference type="RefSeq" id="YP_010055107.1">
    <property type="nucleotide sequence ID" value="NC_054661.1"/>
</dbReference>